<evidence type="ECO:0000256" key="6">
    <source>
        <dbReference type="ARBA" id="ARBA00022729"/>
    </source>
</evidence>
<dbReference type="Gene3D" id="3.40.630.10">
    <property type="entry name" value="Zn peptidases"/>
    <property type="match status" value="1"/>
</dbReference>
<evidence type="ECO:0000313" key="14">
    <source>
        <dbReference type="Proteomes" id="UP001162162"/>
    </source>
</evidence>
<keyword evidence="6" id="KW-0732">Signal</keyword>
<gene>
    <name evidence="13" type="ORF">NQ318_004555</name>
</gene>
<keyword evidence="14" id="KW-1185">Reference proteome</keyword>
<dbReference type="InterPro" id="IPR039866">
    <property type="entry name" value="CPQ"/>
</dbReference>
<dbReference type="GO" id="GO:0043171">
    <property type="term" value="P:peptide catabolic process"/>
    <property type="evidence" value="ECO:0007669"/>
    <property type="project" value="TreeGrafter"/>
</dbReference>
<comment type="similarity">
    <text evidence="2">Belongs to the peptidase M28 family.</text>
</comment>
<dbReference type="GO" id="GO:0046872">
    <property type="term" value="F:metal ion binding"/>
    <property type="evidence" value="ECO:0007669"/>
    <property type="project" value="UniProtKB-KW"/>
</dbReference>
<sequence length="305" mass="33948">MATNLLVAIPTATLEALLGLPLLHLVVEGENRADLFRLQNNLSNITGYIDLTTENHTNNLECPSMYNHKSLRKQIVCIRLPKLYNIQLSIRSTKSDDCNLSDDLIAEIQSYQSVVNQIINATINGQFKGETYNELAIFVDKFGNRFSGSQSLEDSIDYLLELMTEYGLDNVHGEDVQVPNWVRVSESANLTSPREDKITLLTLGGSVSTPEGGIEAPVVVVRSMDDLNQNYSNSVDGKIVVFNYEYVNYGSARNYRSQGPIEAARHGAVAALMRSATDFSMNLPHTGGDFVQRRSDQDPRSRYYG</sequence>
<evidence type="ECO:0000256" key="9">
    <source>
        <dbReference type="ARBA" id="ARBA00023049"/>
    </source>
</evidence>
<keyword evidence="8" id="KW-0862">Zinc</keyword>
<accession>A0AAV8Y8M2</accession>
<organism evidence="13 14">
    <name type="scientific">Aromia moschata</name>
    <dbReference type="NCBI Taxonomy" id="1265417"/>
    <lineage>
        <taxon>Eukaryota</taxon>
        <taxon>Metazoa</taxon>
        <taxon>Ecdysozoa</taxon>
        <taxon>Arthropoda</taxon>
        <taxon>Hexapoda</taxon>
        <taxon>Insecta</taxon>
        <taxon>Pterygota</taxon>
        <taxon>Neoptera</taxon>
        <taxon>Endopterygota</taxon>
        <taxon>Coleoptera</taxon>
        <taxon>Polyphaga</taxon>
        <taxon>Cucujiformia</taxon>
        <taxon>Chrysomeloidea</taxon>
        <taxon>Cerambycidae</taxon>
        <taxon>Cerambycinae</taxon>
        <taxon>Callichromatini</taxon>
        <taxon>Aromia</taxon>
    </lineage>
</organism>
<evidence type="ECO:0000256" key="2">
    <source>
        <dbReference type="ARBA" id="ARBA00010918"/>
    </source>
</evidence>
<dbReference type="Proteomes" id="UP001162162">
    <property type="component" value="Unassembled WGS sequence"/>
</dbReference>
<evidence type="ECO:0000256" key="5">
    <source>
        <dbReference type="ARBA" id="ARBA00022723"/>
    </source>
</evidence>
<evidence type="ECO:0000256" key="7">
    <source>
        <dbReference type="ARBA" id="ARBA00022801"/>
    </source>
</evidence>
<evidence type="ECO:0000256" key="11">
    <source>
        <dbReference type="ARBA" id="ARBA00023180"/>
    </source>
</evidence>
<evidence type="ECO:0000256" key="8">
    <source>
        <dbReference type="ARBA" id="ARBA00022833"/>
    </source>
</evidence>
<keyword evidence="11" id="KW-0325">Glycoprotein</keyword>
<feature type="compositionally biased region" description="Basic and acidic residues" evidence="12">
    <location>
        <begin position="291"/>
        <end position="305"/>
    </location>
</feature>
<evidence type="ECO:0000256" key="1">
    <source>
        <dbReference type="ARBA" id="ARBA00004613"/>
    </source>
</evidence>
<comment type="subcellular location">
    <subcellularLocation>
        <location evidence="1">Secreted</location>
    </subcellularLocation>
</comment>
<evidence type="ECO:0000313" key="13">
    <source>
        <dbReference type="EMBL" id="KAJ8947303.1"/>
    </source>
</evidence>
<keyword evidence="3" id="KW-0964">Secreted</keyword>
<dbReference type="GO" id="GO:0070573">
    <property type="term" value="F:metallodipeptidase activity"/>
    <property type="evidence" value="ECO:0007669"/>
    <property type="project" value="InterPro"/>
</dbReference>
<evidence type="ECO:0000256" key="4">
    <source>
        <dbReference type="ARBA" id="ARBA00022670"/>
    </source>
</evidence>
<name>A0AAV8Y8M2_9CUCU</name>
<evidence type="ECO:0000256" key="3">
    <source>
        <dbReference type="ARBA" id="ARBA00022525"/>
    </source>
</evidence>
<protein>
    <submittedName>
        <fullName evidence="13">Uncharacterized protein</fullName>
    </submittedName>
</protein>
<dbReference type="EMBL" id="JAPWTK010000164">
    <property type="protein sequence ID" value="KAJ8947303.1"/>
    <property type="molecule type" value="Genomic_DNA"/>
</dbReference>
<dbReference type="GO" id="GO:0006508">
    <property type="term" value="P:proteolysis"/>
    <property type="evidence" value="ECO:0007669"/>
    <property type="project" value="UniProtKB-KW"/>
</dbReference>
<dbReference type="PANTHER" id="PTHR12053:SF3">
    <property type="entry name" value="CARBOXYPEPTIDASE Q"/>
    <property type="match status" value="1"/>
</dbReference>
<keyword evidence="9" id="KW-0482">Metalloprotease</keyword>
<keyword evidence="5" id="KW-0479">Metal-binding</keyword>
<comment type="caution">
    <text evidence="13">The sequence shown here is derived from an EMBL/GenBank/DDBJ whole genome shotgun (WGS) entry which is preliminary data.</text>
</comment>
<proteinExistence type="inferred from homology"/>
<dbReference type="Gene3D" id="3.50.30.30">
    <property type="match status" value="1"/>
</dbReference>
<keyword evidence="7" id="KW-0378">Hydrolase</keyword>
<reference evidence="13" key="1">
    <citation type="journal article" date="2023" name="Insect Mol. Biol.">
        <title>Genome sequencing provides insights into the evolution of gene families encoding plant cell wall-degrading enzymes in longhorned beetles.</title>
        <authorList>
            <person name="Shin N.R."/>
            <person name="Okamura Y."/>
            <person name="Kirsch R."/>
            <person name="Pauchet Y."/>
        </authorList>
    </citation>
    <scope>NUCLEOTIDE SEQUENCE</scope>
    <source>
        <strain evidence="13">AMC_N1</strain>
    </source>
</reference>
<evidence type="ECO:0000256" key="12">
    <source>
        <dbReference type="SAM" id="MobiDB-lite"/>
    </source>
</evidence>
<dbReference type="GO" id="GO:0005615">
    <property type="term" value="C:extracellular space"/>
    <property type="evidence" value="ECO:0007669"/>
    <property type="project" value="TreeGrafter"/>
</dbReference>
<keyword evidence="10" id="KW-0865">Zymogen</keyword>
<dbReference type="PANTHER" id="PTHR12053">
    <property type="entry name" value="PROTEASE FAMILY M28 PLASMA GLUTAMATE CARBOXYPEPTIDASE-RELATED"/>
    <property type="match status" value="1"/>
</dbReference>
<evidence type="ECO:0000256" key="10">
    <source>
        <dbReference type="ARBA" id="ARBA00023145"/>
    </source>
</evidence>
<keyword evidence="4" id="KW-0645">Protease</keyword>
<dbReference type="AlphaFoldDB" id="A0AAV8Y8M2"/>
<feature type="region of interest" description="Disordered" evidence="12">
    <location>
        <begin position="284"/>
        <end position="305"/>
    </location>
</feature>